<evidence type="ECO:0000256" key="1">
    <source>
        <dbReference type="ARBA" id="ARBA00022801"/>
    </source>
</evidence>
<dbReference type="PANTHER" id="PTHR43329">
    <property type="entry name" value="EPOXIDE HYDROLASE"/>
    <property type="match status" value="1"/>
</dbReference>
<dbReference type="InterPro" id="IPR000639">
    <property type="entry name" value="Epox_hydrolase-like"/>
</dbReference>
<name>A0A934NQA0_9NOCA</name>
<evidence type="ECO:0000313" key="4">
    <source>
        <dbReference type="Proteomes" id="UP000655868"/>
    </source>
</evidence>
<keyword evidence="1 3" id="KW-0378">Hydrolase</keyword>
<evidence type="ECO:0000259" key="2">
    <source>
        <dbReference type="Pfam" id="PF00561"/>
    </source>
</evidence>
<dbReference type="Pfam" id="PF00561">
    <property type="entry name" value="Abhydrolase_1"/>
    <property type="match status" value="1"/>
</dbReference>
<feature type="domain" description="AB hydrolase-1" evidence="2">
    <location>
        <begin position="42"/>
        <end position="293"/>
    </location>
</feature>
<dbReference type="PRINTS" id="PR00412">
    <property type="entry name" value="EPOXHYDRLASE"/>
</dbReference>
<dbReference type="GO" id="GO:0016787">
    <property type="term" value="F:hydrolase activity"/>
    <property type="evidence" value="ECO:0007669"/>
    <property type="project" value="UniProtKB-KW"/>
</dbReference>
<keyword evidence="4" id="KW-1185">Reference proteome</keyword>
<dbReference type="Proteomes" id="UP000655868">
    <property type="component" value="Unassembled WGS sequence"/>
</dbReference>
<comment type="caution">
    <text evidence="3">The sequence shown here is derived from an EMBL/GenBank/DDBJ whole genome shotgun (WGS) entry which is preliminary data.</text>
</comment>
<dbReference type="RefSeq" id="WP_199704064.1">
    <property type="nucleotide sequence ID" value="NZ_JAEMNV010000003.1"/>
</dbReference>
<organism evidence="3 4">
    <name type="scientific">Antrihabitans stalagmiti</name>
    <dbReference type="NCBI Taxonomy" id="2799499"/>
    <lineage>
        <taxon>Bacteria</taxon>
        <taxon>Bacillati</taxon>
        <taxon>Actinomycetota</taxon>
        <taxon>Actinomycetes</taxon>
        <taxon>Mycobacteriales</taxon>
        <taxon>Nocardiaceae</taxon>
        <taxon>Antrihabitans</taxon>
    </lineage>
</organism>
<dbReference type="EMBL" id="JAEMNV010000003">
    <property type="protein sequence ID" value="MBJ8339357.1"/>
    <property type="molecule type" value="Genomic_DNA"/>
</dbReference>
<dbReference type="Gene3D" id="3.40.50.1820">
    <property type="entry name" value="alpha/beta hydrolase"/>
    <property type="match status" value="1"/>
</dbReference>
<dbReference type="InterPro" id="IPR000073">
    <property type="entry name" value="AB_hydrolase_1"/>
</dbReference>
<protein>
    <submittedName>
        <fullName evidence="3">Alpha/beta fold hydrolase</fullName>
    </submittedName>
</protein>
<dbReference type="SUPFAM" id="SSF53474">
    <property type="entry name" value="alpha/beta-Hydrolases"/>
    <property type="match status" value="1"/>
</dbReference>
<dbReference type="AlphaFoldDB" id="A0A934NQA0"/>
<proteinExistence type="predicted"/>
<reference evidence="3" key="1">
    <citation type="submission" date="2020-12" db="EMBL/GenBank/DDBJ databases">
        <title>Antrihabitans popcorni sp. nov. and Antrihabitans auranticaus sp. nov., isolated from a larva cave.</title>
        <authorList>
            <person name="Lee S.D."/>
            <person name="Kim I.S."/>
        </authorList>
    </citation>
    <scope>NUCLEOTIDE SEQUENCE</scope>
    <source>
        <strain evidence="3">YC3-6</strain>
    </source>
</reference>
<evidence type="ECO:0000313" key="3">
    <source>
        <dbReference type="EMBL" id="MBJ8339357.1"/>
    </source>
</evidence>
<sequence>MKLIRLAPDAREVTAPRRSTVRNGPIELAVFEYGPRDSRTETVVLIHGWPDTHHLWNAVVPLLADRFHVVAYDVRGHGQSTDPAGVDDFALAELAKDLFAVIDAVSPDQPAHVVAHDWGSVTAWDAVCEPGAANRIASFTSISGPNLDHLGKWVRDRLSNPTPRNLWGPISQLLSSAYTGFFKLPVIPDAFFRVAGTERIWTQALRIMEAMPDQHLEFSETLRADMISGLRYYRANIVERLLHPRERRTEVPVQLIVNTRDVAVRPAGYDDTGRWVADLRRVDVAAGHWLPYSRPELIAELATTFIESLTTESDTAATKESL</sequence>
<gene>
    <name evidence="3" type="ORF">JGU71_10690</name>
</gene>
<accession>A0A934NQA0</accession>
<dbReference type="InterPro" id="IPR029058">
    <property type="entry name" value="AB_hydrolase_fold"/>
</dbReference>